<dbReference type="Gene3D" id="2.60.120.1540">
    <property type="match status" value="1"/>
</dbReference>
<dbReference type="InterPro" id="IPR008930">
    <property type="entry name" value="Terpenoid_cyclase/PrenylTrfase"/>
</dbReference>
<keyword evidence="5" id="KW-0882">Thioester bond</keyword>
<keyword evidence="3" id="KW-0732">Signal</keyword>
<dbReference type="Proteomes" id="UP000015101">
    <property type="component" value="Unassembled WGS sequence"/>
</dbReference>
<dbReference type="Pfam" id="PF00207">
    <property type="entry name" value="A2M"/>
    <property type="match status" value="1"/>
</dbReference>
<dbReference type="OMA" id="ETHEHYL"/>
<organism evidence="11 12">
    <name type="scientific">Helobdella robusta</name>
    <name type="common">Californian leech</name>
    <dbReference type="NCBI Taxonomy" id="6412"/>
    <lineage>
        <taxon>Eukaryota</taxon>
        <taxon>Metazoa</taxon>
        <taxon>Spiralia</taxon>
        <taxon>Lophotrochozoa</taxon>
        <taxon>Annelida</taxon>
        <taxon>Clitellata</taxon>
        <taxon>Hirudinea</taxon>
        <taxon>Rhynchobdellida</taxon>
        <taxon>Glossiphoniidae</taxon>
        <taxon>Helobdella</taxon>
    </lineage>
</organism>
<dbReference type="SMART" id="SM01361">
    <property type="entry name" value="A2M_recep"/>
    <property type="match status" value="1"/>
</dbReference>
<accession>T1FTB7</accession>
<evidence type="ECO:0000256" key="6">
    <source>
        <dbReference type="ARBA" id="ARBA00023157"/>
    </source>
</evidence>
<dbReference type="InterPro" id="IPR001599">
    <property type="entry name" value="Macroglobln_a2"/>
</dbReference>
<dbReference type="CTD" id="20212064"/>
<gene>
    <name evidence="11" type="primary">20212064</name>
    <name evidence="10" type="ORF">HELRODRAFT_191787</name>
</gene>
<dbReference type="InterPro" id="IPR013783">
    <property type="entry name" value="Ig-like_fold"/>
</dbReference>
<dbReference type="PANTHER" id="PTHR11412:SF136">
    <property type="entry name" value="CD109 ANTIGEN"/>
    <property type="match status" value="1"/>
</dbReference>
<dbReference type="SMART" id="SM01419">
    <property type="entry name" value="Thiol-ester_cl"/>
    <property type="match status" value="1"/>
</dbReference>
<feature type="domain" description="Alpha-2-macroglobulin" evidence="8">
    <location>
        <begin position="114"/>
        <end position="205"/>
    </location>
</feature>
<keyword evidence="12" id="KW-1185">Reference proteome</keyword>
<dbReference type="KEGG" id="hro:HELRODRAFT_191787"/>
<name>T1FTB7_HELRO</name>
<reference evidence="11" key="3">
    <citation type="submission" date="2015-06" db="UniProtKB">
        <authorList>
            <consortium name="EnsemblMetazoa"/>
        </authorList>
    </citation>
    <scope>IDENTIFICATION</scope>
</reference>
<dbReference type="EnsemblMetazoa" id="HelroT191787">
    <property type="protein sequence ID" value="HelroP191787"/>
    <property type="gene ID" value="HelroG191787"/>
</dbReference>
<sequence>MSKFGSSSSYWYDYRDDGIYIPPAHFTDTDELFNSLNLVTFTSSLIYKYRYVHEEVFDSASDYAEEAPAPMAVRESFAGKKSLSSTTTHASHYNLNSNNNNMDSPTPREDFPETWIWSDLTVDENGRQKLELKVPDTITSWSASAFATHSQMGLGVVDGPVEVKVAKPLFVSLNLPYSITRGEEFPLQANVFNYFDQDVEVVVKLPQSDYFKTRSCDIDLKQLQSVNLSKTVKISRNSAGSVYFWIVPTKLGQIPLFVSAHAGFAADAVKELILVKPEGVEKNYETTSFFKTSFTEPQQFTTNISVPDDYVEGSAVVEVSAIGDILAPTLRNLGNLVRFPSGCGEQNMVNFAPNVHILKYMKAVDQLDELKEKEILNGLQSGYQRQLTYKRNDGSYSAFGNDDAAGSVWLSAFVLKSFRQAQAYIPVTNESLVATVKWLLKHQHVDGYFLDPPLSRIIHSKMQGGANSRISVTAYTLIALHENKALHASKVNVRSSIRKATQYLEREFVHYNDDPYVLGIVAYAFYCVGSSKMERVLNKLYSFAITEDEKTHWKQPMPHDQEEDAWLLKEFASPYDIELTSYVLLLRASQKNLNLSLPIARWLIGQMSGIGGFVSTQDTVLALEALTKFAPLVAFKDDSEGIKIKILGEYGEKHKLATINKDNLLVLQTVQLNDKTRKILAFAEGDGFALLQTSVRYSRLNLTNSKFLRLDVSAETHEHYLNLTVSTSWIGEEQSGMVLLEINLPTGFALKDQDEFKQKLKLTDFRNLEITPQKIVIYLSELNHSATEFNTTLEQLLAVHDVKPALVQVYRYYQPNEKVSAFYSPEGKKSWVSSCPQCCGTFQ</sequence>
<dbReference type="SUPFAM" id="SSF48239">
    <property type="entry name" value="Terpenoid cyclases/Protein prenyltransferases"/>
    <property type="match status" value="1"/>
</dbReference>
<evidence type="ECO:0000313" key="11">
    <source>
        <dbReference type="EnsemblMetazoa" id="HelroP191787"/>
    </source>
</evidence>
<keyword evidence="4" id="KW-0722">Serine protease inhibitor</keyword>
<dbReference type="InParanoid" id="T1FTB7"/>
<dbReference type="InterPro" id="IPR019742">
    <property type="entry name" value="MacrogloblnA2_CS"/>
</dbReference>
<dbReference type="Gene3D" id="1.50.10.20">
    <property type="match status" value="1"/>
</dbReference>
<dbReference type="eggNOG" id="KOG1366">
    <property type="taxonomic scope" value="Eukaryota"/>
</dbReference>
<dbReference type="EMBL" id="AMQM01004396">
    <property type="status" value="NOT_ANNOTATED_CDS"/>
    <property type="molecule type" value="Genomic_DNA"/>
</dbReference>
<evidence type="ECO:0000256" key="2">
    <source>
        <dbReference type="ARBA" id="ARBA00022690"/>
    </source>
</evidence>
<evidence type="ECO:0000313" key="10">
    <source>
        <dbReference type="EMBL" id="ESO03866.1"/>
    </source>
</evidence>
<dbReference type="Gene3D" id="2.60.40.10">
    <property type="entry name" value="Immunoglobulins"/>
    <property type="match status" value="1"/>
</dbReference>
<dbReference type="Gene3D" id="2.20.130.20">
    <property type="match status" value="1"/>
</dbReference>
<proteinExistence type="inferred from homology"/>
<dbReference type="InterPro" id="IPR047565">
    <property type="entry name" value="Alpha-macroglob_thiol-ester_cl"/>
</dbReference>
<keyword evidence="6" id="KW-1015">Disulfide bond</keyword>
<dbReference type="InterPro" id="IPR009048">
    <property type="entry name" value="A-macroglobulin_rcpt-bd"/>
</dbReference>
<dbReference type="SMART" id="SM01360">
    <property type="entry name" value="A2M"/>
    <property type="match status" value="1"/>
</dbReference>
<dbReference type="PANTHER" id="PTHR11412">
    <property type="entry name" value="MACROGLOBULIN / COMPLEMENT"/>
    <property type="match status" value="1"/>
</dbReference>
<dbReference type="STRING" id="6412.T1FTB7"/>
<dbReference type="AlphaFoldDB" id="T1FTB7"/>
<evidence type="ECO:0000313" key="12">
    <source>
        <dbReference type="Proteomes" id="UP000015101"/>
    </source>
</evidence>
<dbReference type="GeneID" id="20212064"/>
<comment type="similarity">
    <text evidence="1">Belongs to the protease inhibitor I39 (alpha-2-macroglobulin) family.</text>
</comment>
<dbReference type="OrthoDB" id="9998011at2759"/>
<keyword evidence="2" id="KW-0646">Protease inhibitor</keyword>
<feature type="region of interest" description="Disordered" evidence="7">
    <location>
        <begin position="88"/>
        <end position="108"/>
    </location>
</feature>
<evidence type="ECO:0000256" key="3">
    <source>
        <dbReference type="ARBA" id="ARBA00022729"/>
    </source>
</evidence>
<evidence type="ECO:0000256" key="5">
    <source>
        <dbReference type="ARBA" id="ARBA00022966"/>
    </source>
</evidence>
<dbReference type="RefSeq" id="XP_009017802.1">
    <property type="nucleotide sequence ID" value="XM_009019554.1"/>
</dbReference>
<reference evidence="10 12" key="2">
    <citation type="journal article" date="2013" name="Nature">
        <title>Insights into bilaterian evolution from three spiralian genomes.</title>
        <authorList>
            <person name="Simakov O."/>
            <person name="Marletaz F."/>
            <person name="Cho S.J."/>
            <person name="Edsinger-Gonzales E."/>
            <person name="Havlak P."/>
            <person name="Hellsten U."/>
            <person name="Kuo D.H."/>
            <person name="Larsson T."/>
            <person name="Lv J."/>
            <person name="Arendt D."/>
            <person name="Savage R."/>
            <person name="Osoegawa K."/>
            <person name="de Jong P."/>
            <person name="Grimwood J."/>
            <person name="Chapman J.A."/>
            <person name="Shapiro H."/>
            <person name="Aerts A."/>
            <person name="Otillar R.P."/>
            <person name="Terry A.Y."/>
            <person name="Boore J.L."/>
            <person name="Grigoriev I.V."/>
            <person name="Lindberg D.R."/>
            <person name="Seaver E.C."/>
            <person name="Weisblat D.A."/>
            <person name="Putnam N.H."/>
            <person name="Rokhsar D.S."/>
        </authorList>
    </citation>
    <scope>NUCLEOTIDE SEQUENCE</scope>
</reference>
<dbReference type="InterPro" id="IPR050473">
    <property type="entry name" value="A2M/Complement_sys"/>
</dbReference>
<dbReference type="InterPro" id="IPR011626">
    <property type="entry name" value="Alpha-macroglobulin_TED"/>
</dbReference>
<dbReference type="Pfam" id="PF07677">
    <property type="entry name" value="A2M_recep"/>
    <property type="match status" value="1"/>
</dbReference>
<reference evidence="12" key="1">
    <citation type="submission" date="2012-12" db="EMBL/GenBank/DDBJ databases">
        <authorList>
            <person name="Hellsten U."/>
            <person name="Grimwood J."/>
            <person name="Chapman J.A."/>
            <person name="Shapiro H."/>
            <person name="Aerts A."/>
            <person name="Otillar R.P."/>
            <person name="Terry A.Y."/>
            <person name="Boore J.L."/>
            <person name="Simakov O."/>
            <person name="Marletaz F."/>
            <person name="Cho S.-J."/>
            <person name="Edsinger-Gonzales E."/>
            <person name="Havlak P."/>
            <person name="Kuo D.-H."/>
            <person name="Larsson T."/>
            <person name="Lv J."/>
            <person name="Arendt D."/>
            <person name="Savage R."/>
            <person name="Osoegawa K."/>
            <person name="de Jong P."/>
            <person name="Lindberg D.R."/>
            <person name="Seaver E.C."/>
            <person name="Weisblat D.A."/>
            <person name="Putnam N.H."/>
            <person name="Grigoriev I.V."/>
            <person name="Rokhsar D.S."/>
        </authorList>
    </citation>
    <scope>NUCLEOTIDE SEQUENCE</scope>
</reference>
<dbReference type="InterPro" id="IPR036595">
    <property type="entry name" value="A-macroglobulin_rcpt-bd_sf"/>
</dbReference>
<dbReference type="SUPFAM" id="SSF49410">
    <property type="entry name" value="Alpha-macroglobulin receptor domain"/>
    <property type="match status" value="1"/>
</dbReference>
<dbReference type="EMBL" id="KB096551">
    <property type="protein sequence ID" value="ESO03866.1"/>
    <property type="molecule type" value="Genomic_DNA"/>
</dbReference>
<dbReference type="InterPro" id="IPR014756">
    <property type="entry name" value="Ig_E-set"/>
</dbReference>
<evidence type="ECO:0000256" key="7">
    <source>
        <dbReference type="SAM" id="MobiDB-lite"/>
    </source>
</evidence>
<feature type="domain" description="Alpha-macroglobulin receptor-binding" evidence="9">
    <location>
        <begin position="735"/>
        <end position="823"/>
    </location>
</feature>
<evidence type="ECO:0000259" key="8">
    <source>
        <dbReference type="SMART" id="SM01360"/>
    </source>
</evidence>
<dbReference type="GO" id="GO:0005615">
    <property type="term" value="C:extracellular space"/>
    <property type="evidence" value="ECO:0007669"/>
    <property type="project" value="InterPro"/>
</dbReference>
<dbReference type="GO" id="GO:0004867">
    <property type="term" value="F:serine-type endopeptidase inhibitor activity"/>
    <property type="evidence" value="ECO:0007669"/>
    <property type="project" value="UniProtKB-KW"/>
</dbReference>
<evidence type="ECO:0008006" key="13">
    <source>
        <dbReference type="Google" id="ProtNLM"/>
    </source>
</evidence>
<protein>
    <recommendedName>
        <fullName evidence="13">Alpha-2-macroglobulin domain-containing protein</fullName>
    </recommendedName>
</protein>
<dbReference type="HOGENOM" id="CLU_001634_3_0_1"/>
<evidence type="ECO:0000256" key="1">
    <source>
        <dbReference type="ARBA" id="ARBA00010952"/>
    </source>
</evidence>
<dbReference type="Pfam" id="PF07678">
    <property type="entry name" value="TED_complement"/>
    <property type="match status" value="1"/>
</dbReference>
<dbReference type="Gene3D" id="2.60.40.690">
    <property type="entry name" value="Alpha-macroglobulin, receptor-binding domain"/>
    <property type="match status" value="1"/>
</dbReference>
<dbReference type="SUPFAM" id="SSF81296">
    <property type="entry name" value="E set domains"/>
    <property type="match status" value="1"/>
</dbReference>
<evidence type="ECO:0000259" key="9">
    <source>
        <dbReference type="SMART" id="SM01361"/>
    </source>
</evidence>
<dbReference type="PROSITE" id="PS00477">
    <property type="entry name" value="ALPHA_2_MACROGLOBULIN"/>
    <property type="match status" value="1"/>
</dbReference>
<evidence type="ECO:0000256" key="4">
    <source>
        <dbReference type="ARBA" id="ARBA00022900"/>
    </source>
</evidence>